<evidence type="ECO:0000313" key="1">
    <source>
        <dbReference type="EMBL" id="MCQ9121235.1"/>
    </source>
</evidence>
<accession>A0AAW5LCR0</accession>
<comment type="caution">
    <text evidence="1">The sequence shown here is derived from an EMBL/GenBank/DDBJ whole genome shotgun (WGS) entry which is preliminary data.</text>
</comment>
<dbReference type="Pfam" id="PF13876">
    <property type="entry name" value="Phage_gp49_66"/>
    <property type="match status" value="1"/>
</dbReference>
<dbReference type="Proteomes" id="UP001206350">
    <property type="component" value="Unassembled WGS sequence"/>
</dbReference>
<name>A0AAW5LCR0_9PAST</name>
<dbReference type="InterPro" id="IPR025915">
    <property type="entry name" value="Phage_gp49_66"/>
</dbReference>
<dbReference type="AlphaFoldDB" id="A0AAW5LCR0"/>
<evidence type="ECO:0000313" key="2">
    <source>
        <dbReference type="Proteomes" id="UP001206350"/>
    </source>
</evidence>
<sequence length="83" mass="9438">MTERVTQEHLESIITDKKFHRLSETLTVCVLTLRNGFTVTGESACVSPATYNQEIGERIAFENAFNKLWQLEGYVLKNKLAGF</sequence>
<gene>
    <name evidence="1" type="ORF">MUU45_001722</name>
</gene>
<proteinExistence type="predicted"/>
<evidence type="ECO:0008006" key="3">
    <source>
        <dbReference type="Google" id="ProtNLM"/>
    </source>
</evidence>
<dbReference type="RefSeq" id="WP_135969170.1">
    <property type="nucleotide sequence ID" value="NZ_JALJCU010000009.1"/>
</dbReference>
<reference evidence="1 2" key="1">
    <citation type="journal article" date="2022" name="Microbiol. Spectr.">
        <title>Microbiota of the Pregnant Mouse: Characterization of the Bacterial Communities in the Oral Cavity, Lung, Intestine, and Vagina through Culture and DNA Sequencing.</title>
        <authorList>
            <person name="Greenberg J.M."/>
            <person name="Romero R."/>
            <person name="Winters A.D."/>
            <person name="Galaz J."/>
            <person name="Garcia-Flores V."/>
            <person name="Arenas-Hernandez M."/>
            <person name="Panzer J."/>
            <person name="Shaffer Z."/>
            <person name="Kracht D.J."/>
            <person name="Gomez-Lopez N."/>
            <person name="Theis K.R."/>
        </authorList>
    </citation>
    <scope>NUCLEOTIDE SEQUENCE [LARGE SCALE GENOMIC DNA]</scope>
    <source>
        <strain evidence="1 2">MAC-C1-H1</strain>
    </source>
</reference>
<keyword evidence="2" id="KW-1185">Reference proteome</keyword>
<protein>
    <recommendedName>
        <fullName evidence="3">Phage protein</fullName>
    </recommendedName>
</protein>
<organism evidence="1 2">
    <name type="scientific">Rodentibacter pneumotropicus</name>
    <dbReference type="NCBI Taxonomy" id="758"/>
    <lineage>
        <taxon>Bacteria</taxon>
        <taxon>Pseudomonadati</taxon>
        <taxon>Pseudomonadota</taxon>
        <taxon>Gammaproteobacteria</taxon>
        <taxon>Pasteurellales</taxon>
        <taxon>Pasteurellaceae</taxon>
        <taxon>Rodentibacter</taxon>
    </lineage>
</organism>
<dbReference type="EMBL" id="JALJCU010000009">
    <property type="protein sequence ID" value="MCQ9121235.1"/>
    <property type="molecule type" value="Genomic_DNA"/>
</dbReference>